<evidence type="ECO:0000256" key="10">
    <source>
        <dbReference type="ARBA" id="ARBA00023209"/>
    </source>
</evidence>
<dbReference type="GO" id="GO:0016746">
    <property type="term" value="F:acyltransferase activity"/>
    <property type="evidence" value="ECO:0007669"/>
    <property type="project" value="UniProtKB-KW"/>
</dbReference>
<feature type="transmembrane region" description="Helical" evidence="14">
    <location>
        <begin position="223"/>
        <end position="241"/>
    </location>
</feature>
<dbReference type="GO" id="GO:0008654">
    <property type="term" value="P:phospholipid biosynthetic process"/>
    <property type="evidence" value="ECO:0007669"/>
    <property type="project" value="UniProtKB-KW"/>
</dbReference>
<evidence type="ECO:0000256" key="12">
    <source>
        <dbReference type="ARBA" id="ARBA00023315"/>
    </source>
</evidence>
<keyword evidence="4" id="KW-0444">Lipid biosynthesis</keyword>
<keyword evidence="12" id="KW-0012">Acyltransferase</keyword>
<reference evidence="15 16" key="1">
    <citation type="journal article" date="2020" name="G3 (Bethesda)">
        <title>Improved Reference Genome for Cyclotella cryptica CCMP332, a Model for Cell Wall Morphogenesis, Salinity Adaptation, and Lipid Production in Diatoms (Bacillariophyta).</title>
        <authorList>
            <person name="Roberts W.R."/>
            <person name="Downey K.M."/>
            <person name="Ruck E.C."/>
            <person name="Traller J.C."/>
            <person name="Alverson A.J."/>
        </authorList>
    </citation>
    <scope>NUCLEOTIDE SEQUENCE [LARGE SCALE GENOMIC DNA]</scope>
    <source>
        <strain evidence="15 16">CCMP332</strain>
    </source>
</reference>
<sequence>MLVHKSALMHESVRTRDKQTTISVDEPRPMTMSAEEKSTHPRGNDSVDNDSFFFDSNGKVTLEFFDAMEVIYMDNIFYEQQQSLSSSDSPSVDSPSVHSELEESESAQPGSKPNRSQRPSIVHHLKGRVDANQKKLRKIAHEQRTKLENQVRARRKRLKKLLKDPKVVMNMDKISFVLGVLTIMIIEGVLLCAPHQMGLLYTTLLVPLMVARYVIYKADFMHYFMYDFCYFSQVLLLVHIYRYPDNITLAKSLFSICNGPIAGAVVMWRNSLVFHSMDKMTSMFIHMLPPIVMFCRRWGDHFSAKEFPFYEEMNGTFYTNVVEFWFHPFVYYAIWQTSYLIKTEWWSKQKLAYNPELMTSLRWLTYKKTSSSYKLLSYFGEQRQLMTFVLIQAIYTILTVLIMPILWHSMWLHAIYLLIIFVIALANGAMYYFHVFAVRYIEEVGKQVSVE</sequence>
<organism evidence="15 16">
    <name type="scientific">Cyclotella cryptica</name>
    <dbReference type="NCBI Taxonomy" id="29204"/>
    <lineage>
        <taxon>Eukaryota</taxon>
        <taxon>Sar</taxon>
        <taxon>Stramenopiles</taxon>
        <taxon>Ochrophyta</taxon>
        <taxon>Bacillariophyta</taxon>
        <taxon>Coscinodiscophyceae</taxon>
        <taxon>Thalassiosirophycidae</taxon>
        <taxon>Stephanodiscales</taxon>
        <taxon>Stephanodiscaceae</taxon>
        <taxon>Cyclotella</taxon>
    </lineage>
</organism>
<evidence type="ECO:0000313" key="15">
    <source>
        <dbReference type="EMBL" id="KAL3789761.1"/>
    </source>
</evidence>
<dbReference type="Proteomes" id="UP001516023">
    <property type="component" value="Unassembled WGS sequence"/>
</dbReference>
<keyword evidence="7 14" id="KW-1133">Transmembrane helix</keyword>
<dbReference type="Pfam" id="PF10998">
    <property type="entry name" value="DUF2838"/>
    <property type="match status" value="1"/>
</dbReference>
<evidence type="ECO:0000256" key="13">
    <source>
        <dbReference type="SAM" id="MobiDB-lite"/>
    </source>
</evidence>
<evidence type="ECO:0000256" key="7">
    <source>
        <dbReference type="ARBA" id="ARBA00022989"/>
    </source>
</evidence>
<comment type="similarity">
    <text evidence="2">Belongs to the GPC1 family.</text>
</comment>
<evidence type="ECO:0000256" key="2">
    <source>
        <dbReference type="ARBA" id="ARBA00006675"/>
    </source>
</evidence>
<feature type="transmembrane region" description="Helical" evidence="14">
    <location>
        <begin position="167"/>
        <end position="186"/>
    </location>
</feature>
<keyword evidence="10" id="KW-0594">Phospholipid biosynthesis</keyword>
<evidence type="ECO:0000256" key="3">
    <source>
        <dbReference type="ARBA" id="ARBA00019082"/>
    </source>
</evidence>
<evidence type="ECO:0000313" key="16">
    <source>
        <dbReference type="Proteomes" id="UP001516023"/>
    </source>
</evidence>
<comment type="subcellular location">
    <subcellularLocation>
        <location evidence="1">Membrane</location>
        <topology evidence="1">Multi-pass membrane protein</topology>
    </subcellularLocation>
</comment>
<dbReference type="AlphaFoldDB" id="A0ABD3PQ18"/>
<evidence type="ECO:0000256" key="9">
    <source>
        <dbReference type="ARBA" id="ARBA00023136"/>
    </source>
</evidence>
<dbReference type="EMBL" id="JABMIG020000136">
    <property type="protein sequence ID" value="KAL3789761.1"/>
    <property type="molecule type" value="Genomic_DNA"/>
</dbReference>
<keyword evidence="9 14" id="KW-0472">Membrane</keyword>
<evidence type="ECO:0000256" key="5">
    <source>
        <dbReference type="ARBA" id="ARBA00022679"/>
    </source>
</evidence>
<keyword evidence="11" id="KW-1208">Phospholipid metabolism</keyword>
<dbReference type="PANTHER" id="PTHR31201:SF1">
    <property type="entry name" value="GLYCEROPHOSPHOCHOLINE ACYLTRANSFERASE 1"/>
    <property type="match status" value="1"/>
</dbReference>
<dbReference type="InterPro" id="IPR021261">
    <property type="entry name" value="GPCAT"/>
</dbReference>
<protein>
    <recommendedName>
        <fullName evidence="3">Glycerophosphocholine acyltransferase 1</fullName>
    </recommendedName>
</protein>
<evidence type="ECO:0000256" key="11">
    <source>
        <dbReference type="ARBA" id="ARBA00023264"/>
    </source>
</evidence>
<accession>A0ABD3PQ18</accession>
<evidence type="ECO:0000256" key="1">
    <source>
        <dbReference type="ARBA" id="ARBA00004141"/>
    </source>
</evidence>
<evidence type="ECO:0000256" key="8">
    <source>
        <dbReference type="ARBA" id="ARBA00023098"/>
    </source>
</evidence>
<feature type="compositionally biased region" description="Polar residues" evidence="13">
    <location>
        <begin position="106"/>
        <end position="119"/>
    </location>
</feature>
<dbReference type="GO" id="GO:0016020">
    <property type="term" value="C:membrane"/>
    <property type="evidence" value="ECO:0007669"/>
    <property type="project" value="UniProtKB-SubCell"/>
</dbReference>
<feature type="region of interest" description="Disordered" evidence="13">
    <location>
        <begin position="84"/>
        <end position="122"/>
    </location>
</feature>
<feature type="transmembrane region" description="Helical" evidence="14">
    <location>
        <begin position="413"/>
        <end position="433"/>
    </location>
</feature>
<feature type="transmembrane region" description="Helical" evidence="14">
    <location>
        <begin position="385"/>
        <end position="407"/>
    </location>
</feature>
<comment type="caution">
    <text evidence="15">The sequence shown here is derived from an EMBL/GenBank/DDBJ whole genome shotgun (WGS) entry which is preliminary data.</text>
</comment>
<feature type="region of interest" description="Disordered" evidence="13">
    <location>
        <begin position="1"/>
        <end position="50"/>
    </location>
</feature>
<feature type="compositionally biased region" description="Basic and acidic residues" evidence="13">
    <location>
        <begin position="34"/>
        <end position="45"/>
    </location>
</feature>
<keyword evidence="5" id="KW-0808">Transferase</keyword>
<name>A0ABD3PQ18_9STRA</name>
<evidence type="ECO:0000256" key="6">
    <source>
        <dbReference type="ARBA" id="ARBA00022692"/>
    </source>
</evidence>
<keyword evidence="8" id="KW-0443">Lipid metabolism</keyword>
<feature type="compositionally biased region" description="Low complexity" evidence="13">
    <location>
        <begin position="84"/>
        <end position="98"/>
    </location>
</feature>
<gene>
    <name evidence="15" type="ORF">HJC23_006754</name>
</gene>
<feature type="transmembrane region" description="Helical" evidence="14">
    <location>
        <begin position="247"/>
        <end position="268"/>
    </location>
</feature>
<proteinExistence type="inferred from homology"/>
<dbReference type="PANTHER" id="PTHR31201">
    <property type="entry name" value="OS01G0585100 PROTEIN"/>
    <property type="match status" value="1"/>
</dbReference>
<keyword evidence="6 14" id="KW-0812">Transmembrane</keyword>
<evidence type="ECO:0000256" key="14">
    <source>
        <dbReference type="SAM" id="Phobius"/>
    </source>
</evidence>
<keyword evidence="16" id="KW-1185">Reference proteome</keyword>
<feature type="transmembrane region" description="Helical" evidence="14">
    <location>
        <begin position="198"/>
        <end position="216"/>
    </location>
</feature>
<evidence type="ECO:0000256" key="4">
    <source>
        <dbReference type="ARBA" id="ARBA00022516"/>
    </source>
</evidence>